<dbReference type="PANTHER" id="PTHR11800:SF2">
    <property type="entry name" value="DNA-DIRECTED RNA POLYMERASE II SUBUNIT RPB3"/>
    <property type="match status" value="1"/>
</dbReference>
<reference evidence="10" key="1">
    <citation type="submission" date="2021-03" db="EMBL/GenBank/DDBJ databases">
        <title>Revisited historic fungal species revealed as producer of novel bioactive compounds through whole genome sequencing and comparative genomics.</title>
        <authorList>
            <person name="Vignolle G.A."/>
            <person name="Hochenegger N."/>
            <person name="Mach R.L."/>
            <person name="Mach-Aigner A.R."/>
            <person name="Javad Rahimi M."/>
            <person name="Salim K.A."/>
            <person name="Chan C.M."/>
            <person name="Lim L.B.L."/>
            <person name="Cai F."/>
            <person name="Druzhinina I.S."/>
            <person name="U'Ren J.M."/>
            <person name="Derntl C."/>
        </authorList>
    </citation>
    <scope>NUCLEOTIDE SEQUENCE</scope>
    <source>
        <strain evidence="10">TUCIM 5799</strain>
    </source>
</reference>
<comment type="subunit">
    <text evidence="2">Component of the RNA polymerase II (Pol II) complex consisting of 12 subunits.</text>
</comment>
<name>A0A9Q0AK27_9PEZI</name>
<dbReference type="SUPFAM" id="SSF56553">
    <property type="entry name" value="Insert subdomain of RNA polymerase alpha subunit"/>
    <property type="match status" value="1"/>
</dbReference>
<dbReference type="InterPro" id="IPR050518">
    <property type="entry name" value="Rpo3/RPB3_RNA_Pol_subunit"/>
</dbReference>
<proteinExistence type="inferred from homology"/>
<feature type="region of interest" description="Disordered" evidence="8">
    <location>
        <begin position="316"/>
        <end position="335"/>
    </location>
</feature>
<feature type="domain" description="DNA-directed RNA polymerase RpoA/D/Rpb3-type" evidence="9">
    <location>
        <begin position="26"/>
        <end position="270"/>
    </location>
</feature>
<dbReference type="PANTHER" id="PTHR11800">
    <property type="entry name" value="DNA-DIRECTED RNA POLYMERASE"/>
    <property type="match status" value="1"/>
</dbReference>
<dbReference type="GO" id="GO:0003899">
    <property type="term" value="F:DNA-directed RNA polymerase activity"/>
    <property type="evidence" value="ECO:0007669"/>
    <property type="project" value="InterPro"/>
</dbReference>
<evidence type="ECO:0000313" key="10">
    <source>
        <dbReference type="EMBL" id="KAI1858559.1"/>
    </source>
</evidence>
<evidence type="ECO:0000256" key="5">
    <source>
        <dbReference type="ARBA" id="ARBA00023242"/>
    </source>
</evidence>
<dbReference type="FunFam" id="2.170.120.12:FF:000002">
    <property type="entry name" value="DNA-directed RNA polymerase II subunit RPB3"/>
    <property type="match status" value="1"/>
</dbReference>
<dbReference type="AlphaFoldDB" id="A0A9Q0AK27"/>
<dbReference type="InterPro" id="IPR036603">
    <property type="entry name" value="RBP11-like"/>
</dbReference>
<evidence type="ECO:0000259" key="9">
    <source>
        <dbReference type="SMART" id="SM00662"/>
    </source>
</evidence>
<dbReference type="Gene3D" id="2.170.120.12">
    <property type="entry name" value="DNA-directed RNA polymerase, insert domain"/>
    <property type="match status" value="1"/>
</dbReference>
<evidence type="ECO:0000256" key="8">
    <source>
        <dbReference type="SAM" id="MobiDB-lite"/>
    </source>
</evidence>
<dbReference type="GO" id="GO:0046983">
    <property type="term" value="F:protein dimerization activity"/>
    <property type="evidence" value="ECO:0007669"/>
    <property type="project" value="InterPro"/>
</dbReference>
<keyword evidence="3" id="KW-0240">DNA-directed RNA polymerase</keyword>
<protein>
    <recommendedName>
        <fullName evidence="7">DNA-directed RNA polymerase II subunit RPB3</fullName>
    </recommendedName>
</protein>
<dbReference type="OrthoDB" id="270173at2759"/>
<evidence type="ECO:0000256" key="7">
    <source>
        <dbReference type="ARBA" id="ARBA00072506"/>
    </source>
</evidence>
<dbReference type="PROSITE" id="PS00446">
    <property type="entry name" value="RNA_POL_D_30KD"/>
    <property type="match status" value="1"/>
</dbReference>
<dbReference type="Pfam" id="PF01193">
    <property type="entry name" value="RNA_pol_L"/>
    <property type="match status" value="1"/>
</dbReference>
<dbReference type="GO" id="GO:0003677">
    <property type="term" value="F:DNA binding"/>
    <property type="evidence" value="ECO:0007669"/>
    <property type="project" value="InterPro"/>
</dbReference>
<dbReference type="NCBIfam" id="NF001988">
    <property type="entry name" value="PRK00783.1"/>
    <property type="match status" value="1"/>
</dbReference>
<dbReference type="Pfam" id="PF01000">
    <property type="entry name" value="RNA_pol_A_bac"/>
    <property type="match status" value="1"/>
</dbReference>
<dbReference type="InterPro" id="IPR011262">
    <property type="entry name" value="DNA-dir_RNA_pol_insert"/>
</dbReference>
<accession>A0A9Q0AK27</accession>
<dbReference type="InterPro" id="IPR001514">
    <property type="entry name" value="DNA-dir_RNA_pol_30-40kDasu_CS"/>
</dbReference>
<dbReference type="GO" id="GO:0005665">
    <property type="term" value="C:RNA polymerase II, core complex"/>
    <property type="evidence" value="ECO:0007669"/>
    <property type="project" value="TreeGrafter"/>
</dbReference>
<dbReference type="InterPro" id="IPR011263">
    <property type="entry name" value="DNA-dir_RNA_pol_RpoA/D/Rpb3"/>
</dbReference>
<dbReference type="EMBL" id="JAFIMR010000036">
    <property type="protein sequence ID" value="KAI1858559.1"/>
    <property type="molecule type" value="Genomic_DNA"/>
</dbReference>
<evidence type="ECO:0000256" key="6">
    <source>
        <dbReference type="ARBA" id="ARBA00025804"/>
    </source>
</evidence>
<dbReference type="SUPFAM" id="SSF55257">
    <property type="entry name" value="RBP11-like subunits of RNA polymerase"/>
    <property type="match status" value="1"/>
</dbReference>
<dbReference type="GO" id="GO:0006366">
    <property type="term" value="P:transcription by RNA polymerase II"/>
    <property type="evidence" value="ECO:0007669"/>
    <property type="project" value="TreeGrafter"/>
</dbReference>
<evidence type="ECO:0000256" key="3">
    <source>
        <dbReference type="ARBA" id="ARBA00022478"/>
    </source>
</evidence>
<keyword evidence="11" id="KW-1185">Reference proteome</keyword>
<dbReference type="SMART" id="SM00662">
    <property type="entry name" value="RPOLD"/>
    <property type="match status" value="1"/>
</dbReference>
<evidence type="ECO:0000256" key="1">
    <source>
        <dbReference type="ARBA" id="ARBA00004123"/>
    </source>
</evidence>
<evidence type="ECO:0000313" key="11">
    <source>
        <dbReference type="Proteomes" id="UP000829685"/>
    </source>
</evidence>
<feature type="region of interest" description="Disordered" evidence="8">
    <location>
        <begin position="274"/>
        <end position="295"/>
    </location>
</feature>
<keyword evidence="5" id="KW-0539">Nucleus</keyword>
<comment type="subcellular location">
    <subcellularLocation>
        <location evidence="1">Nucleus</location>
    </subcellularLocation>
</comment>
<comment type="similarity">
    <text evidence="6">Belongs to the archaeal Rpo3/eukaryotic RPB3 RNA polymerase subunit family.</text>
</comment>
<evidence type="ECO:0000256" key="2">
    <source>
        <dbReference type="ARBA" id="ARBA00011730"/>
    </source>
</evidence>
<dbReference type="InterPro" id="IPR036643">
    <property type="entry name" value="RNApol_insert_sf"/>
</dbReference>
<dbReference type="Proteomes" id="UP000829685">
    <property type="component" value="Unassembled WGS sequence"/>
</dbReference>
<evidence type="ECO:0000256" key="4">
    <source>
        <dbReference type="ARBA" id="ARBA00023163"/>
    </source>
</evidence>
<sequence>MDYDAMDMDTEALGPAVKISEADSTHVNFELSNVDLSFANSLRRIIQAEVPTVAIDLVEFMANTSVLADEFIAHRLGLIPLDSRNIKDMPMARDCDCGGHCDKCTVILTLHAKCLGDEIMNVHASDFSVSSARPNQTVGNPIITDPEGLGPLICKLRKGQELHIECMAKKGIAKEHAKWMPTSAVGFEYDPHNKLHHLDLWYETDAEAEWPKSKYADWEDPPQEGEPFDYDAVPNRFYFEVESAGNIDPDAIIQLGISELQQKLAKLITGLGEKSNIDDQYDGPQSPGAMDDGAMYQNDGYQTAYGNGGAQSAWGGGATAYGTTPYGNSGQGGWS</sequence>
<comment type="caution">
    <text evidence="10">The sequence shown here is derived from an EMBL/GenBank/DDBJ whole genome shotgun (WGS) entry which is preliminary data.</text>
</comment>
<dbReference type="InterPro" id="IPR022842">
    <property type="entry name" value="RNAP_Rpo3/Rpb3/RPAC1"/>
</dbReference>
<organism evidence="10 11">
    <name type="scientific">Neoarthrinium moseri</name>
    <dbReference type="NCBI Taxonomy" id="1658444"/>
    <lineage>
        <taxon>Eukaryota</taxon>
        <taxon>Fungi</taxon>
        <taxon>Dikarya</taxon>
        <taxon>Ascomycota</taxon>
        <taxon>Pezizomycotina</taxon>
        <taxon>Sordariomycetes</taxon>
        <taxon>Xylariomycetidae</taxon>
        <taxon>Amphisphaeriales</taxon>
        <taxon>Apiosporaceae</taxon>
        <taxon>Neoarthrinium</taxon>
    </lineage>
</organism>
<dbReference type="Gene3D" id="3.30.1360.10">
    <property type="entry name" value="RNA polymerase, RBP11-like subunit"/>
    <property type="match status" value="1"/>
</dbReference>
<dbReference type="HAMAP" id="MF_00320">
    <property type="entry name" value="RNApol_arch_Rpo3"/>
    <property type="match status" value="1"/>
</dbReference>
<dbReference type="CDD" id="cd07031">
    <property type="entry name" value="RNAP_II_RPB3"/>
    <property type="match status" value="1"/>
</dbReference>
<keyword evidence="4" id="KW-0804">Transcription</keyword>
<gene>
    <name evidence="10" type="ORF">JX265_010652</name>
</gene>